<dbReference type="AlphaFoldDB" id="A0A931CCI3"/>
<name>A0A931CCI3_9ACTN</name>
<proteinExistence type="predicted"/>
<protein>
    <submittedName>
        <fullName evidence="2">Uncharacterized protein</fullName>
    </submittedName>
</protein>
<evidence type="ECO:0000313" key="3">
    <source>
        <dbReference type="Proteomes" id="UP000598146"/>
    </source>
</evidence>
<evidence type="ECO:0000313" key="2">
    <source>
        <dbReference type="EMBL" id="MBG0564937.1"/>
    </source>
</evidence>
<comment type="caution">
    <text evidence="2">The sequence shown here is derived from an EMBL/GenBank/DDBJ whole genome shotgun (WGS) entry which is preliminary data.</text>
</comment>
<feature type="coiled-coil region" evidence="1">
    <location>
        <begin position="49"/>
        <end position="76"/>
    </location>
</feature>
<dbReference type="GO" id="GO:0009306">
    <property type="term" value="P:protein secretion"/>
    <property type="evidence" value="ECO:0007669"/>
    <property type="project" value="InterPro"/>
</dbReference>
<dbReference type="EMBL" id="JADQTO010000013">
    <property type="protein sequence ID" value="MBG0564937.1"/>
    <property type="molecule type" value="Genomic_DNA"/>
</dbReference>
<keyword evidence="3" id="KW-1185">Reference proteome</keyword>
<organism evidence="2 3">
    <name type="scientific">Actinoplanes aureus</name>
    <dbReference type="NCBI Taxonomy" id="2792083"/>
    <lineage>
        <taxon>Bacteria</taxon>
        <taxon>Bacillati</taxon>
        <taxon>Actinomycetota</taxon>
        <taxon>Actinomycetes</taxon>
        <taxon>Micromonosporales</taxon>
        <taxon>Micromonosporaceae</taxon>
        <taxon>Actinoplanes</taxon>
    </lineage>
</organism>
<reference evidence="2" key="1">
    <citation type="submission" date="2020-11" db="EMBL/GenBank/DDBJ databases">
        <title>Isolation and identification of active actinomycetes.</title>
        <authorList>
            <person name="Sun X."/>
        </authorList>
    </citation>
    <scope>NUCLEOTIDE SEQUENCE</scope>
    <source>
        <strain evidence="2">NEAU-A11</strain>
    </source>
</reference>
<gene>
    <name evidence="2" type="ORF">I4J89_26150</name>
</gene>
<dbReference type="Pfam" id="PF10824">
    <property type="entry name" value="T7SS_ESX_EspC"/>
    <property type="match status" value="1"/>
</dbReference>
<dbReference type="RefSeq" id="WP_196416727.1">
    <property type="nucleotide sequence ID" value="NZ_JADQTO010000013.1"/>
</dbReference>
<dbReference type="Proteomes" id="UP000598146">
    <property type="component" value="Unassembled WGS sequence"/>
</dbReference>
<evidence type="ECO:0000256" key="1">
    <source>
        <dbReference type="SAM" id="Coils"/>
    </source>
</evidence>
<sequence length="110" mass="12453">MTFEVEPHALRQFASRLQDTYDDAGHAKIYVEAHGTFSLHQGGLMGFVLNEHAKIMDALREMIARLSRLSVESEDNLRRIAQMYEDTDRKNAASFDATLPSSPRPIIFEG</sequence>
<keyword evidence="1" id="KW-0175">Coiled coil</keyword>
<accession>A0A931CCI3</accession>
<dbReference type="InterPro" id="IPR022536">
    <property type="entry name" value="EspC"/>
</dbReference>